<dbReference type="GO" id="GO:0003939">
    <property type="term" value="F:L-iditol 2-dehydrogenase (NAD+) activity"/>
    <property type="evidence" value="ECO:0007669"/>
    <property type="project" value="UniProtKB-EC"/>
</dbReference>
<dbReference type="SMART" id="SM00829">
    <property type="entry name" value="PKS_ER"/>
    <property type="match status" value="1"/>
</dbReference>
<name>A0A938Y1P9_9BACL</name>
<dbReference type="InterPro" id="IPR036291">
    <property type="entry name" value="NAD(P)-bd_dom_sf"/>
</dbReference>
<evidence type="ECO:0000313" key="6">
    <source>
        <dbReference type="EMBL" id="MBM7591695.1"/>
    </source>
</evidence>
<dbReference type="InterPro" id="IPR020843">
    <property type="entry name" value="ER"/>
</dbReference>
<evidence type="ECO:0000256" key="4">
    <source>
        <dbReference type="RuleBase" id="RU361277"/>
    </source>
</evidence>
<keyword evidence="3 6" id="KW-0560">Oxidoreductase</keyword>
<protein>
    <submittedName>
        <fullName evidence="6">L-iditol 2-dehydrogenase</fullName>
        <ecNumber evidence="6">1.1.1.14</ecNumber>
    </submittedName>
</protein>
<keyword evidence="7" id="KW-1185">Reference proteome</keyword>
<dbReference type="SUPFAM" id="SSF50129">
    <property type="entry name" value="GroES-like"/>
    <property type="match status" value="1"/>
</dbReference>
<dbReference type="InterPro" id="IPR013149">
    <property type="entry name" value="ADH-like_C"/>
</dbReference>
<dbReference type="EC" id="1.1.1.14" evidence="6"/>
<proteinExistence type="inferred from homology"/>
<sequence length="356" mass="38318">MKAAVYYDKGDIRYEEVALPMIGPDEILLKVKACGLCGTDIHKALDRLVSPGTVLGHEIAGEIVEVGREVKGYAAGDRIYAAHHVPCFTCHHCRRGAYSLCPQFKRTNVEPGGFAEYIRIPALHVQHTIGKLPAQVSDEQGAMVEPVACCLHGFEKIDFRPGASVLIMGAGQIGCIQIQLARHFLASQIIVSDLNPFRLQKALEFGADYAVNSATHDLETEVMEITAGAGVDVVIISAGVDALLPQAINVLNRGGTVLVFAPFSGRQVSIPAARFFQDEVKIVGAYSSNPYHYPTALQLLSSRIVDAEKMITHRFSLAELPTAIACAHHPSGQVIKVMIKPEQEEGNAVGTVSAGE</sequence>
<dbReference type="PANTHER" id="PTHR43401">
    <property type="entry name" value="L-THREONINE 3-DEHYDROGENASE"/>
    <property type="match status" value="1"/>
</dbReference>
<dbReference type="Pfam" id="PF00107">
    <property type="entry name" value="ADH_zinc_N"/>
    <property type="match status" value="1"/>
</dbReference>
<dbReference type="Pfam" id="PF08240">
    <property type="entry name" value="ADH_N"/>
    <property type="match status" value="1"/>
</dbReference>
<evidence type="ECO:0000256" key="2">
    <source>
        <dbReference type="ARBA" id="ARBA00022833"/>
    </source>
</evidence>
<dbReference type="Proteomes" id="UP000717624">
    <property type="component" value="Unassembled WGS sequence"/>
</dbReference>
<dbReference type="PROSITE" id="PS00059">
    <property type="entry name" value="ADH_ZINC"/>
    <property type="match status" value="1"/>
</dbReference>
<evidence type="ECO:0000313" key="7">
    <source>
        <dbReference type="Proteomes" id="UP000717624"/>
    </source>
</evidence>
<dbReference type="PANTHER" id="PTHR43401:SF2">
    <property type="entry name" value="L-THREONINE 3-DEHYDROGENASE"/>
    <property type="match status" value="1"/>
</dbReference>
<dbReference type="SUPFAM" id="SSF51735">
    <property type="entry name" value="NAD(P)-binding Rossmann-fold domains"/>
    <property type="match status" value="1"/>
</dbReference>
<dbReference type="InterPro" id="IPR011032">
    <property type="entry name" value="GroES-like_sf"/>
</dbReference>
<comment type="caution">
    <text evidence="6">The sequence shown here is derived from an EMBL/GenBank/DDBJ whole genome shotgun (WGS) entry which is preliminary data.</text>
</comment>
<dbReference type="AlphaFoldDB" id="A0A938Y1P9"/>
<evidence type="ECO:0000256" key="3">
    <source>
        <dbReference type="ARBA" id="ARBA00023002"/>
    </source>
</evidence>
<dbReference type="CDD" id="cd08235">
    <property type="entry name" value="iditol_2_DH_like"/>
    <property type="match status" value="1"/>
</dbReference>
<dbReference type="InterPro" id="IPR002328">
    <property type="entry name" value="ADH_Zn_CS"/>
</dbReference>
<comment type="cofactor">
    <cofactor evidence="4">
        <name>Zn(2+)</name>
        <dbReference type="ChEBI" id="CHEBI:29105"/>
    </cofactor>
</comment>
<dbReference type="Gene3D" id="3.90.180.10">
    <property type="entry name" value="Medium-chain alcohol dehydrogenases, catalytic domain"/>
    <property type="match status" value="1"/>
</dbReference>
<organism evidence="6 7">
    <name type="scientific">Brevibacillus fulvus</name>
    <dbReference type="NCBI Taxonomy" id="1125967"/>
    <lineage>
        <taxon>Bacteria</taxon>
        <taxon>Bacillati</taxon>
        <taxon>Bacillota</taxon>
        <taxon>Bacilli</taxon>
        <taxon>Bacillales</taxon>
        <taxon>Paenibacillaceae</taxon>
        <taxon>Brevibacillus</taxon>
    </lineage>
</organism>
<reference evidence="6" key="1">
    <citation type="submission" date="2021-01" db="EMBL/GenBank/DDBJ databases">
        <title>Genomic Encyclopedia of Type Strains, Phase IV (KMG-IV): sequencing the most valuable type-strain genomes for metagenomic binning, comparative biology and taxonomic classification.</title>
        <authorList>
            <person name="Goeker M."/>
        </authorList>
    </citation>
    <scope>NUCLEOTIDE SEQUENCE</scope>
    <source>
        <strain evidence="6">DSM 25523</strain>
    </source>
</reference>
<keyword evidence="1 4" id="KW-0479">Metal-binding</keyword>
<feature type="domain" description="Enoyl reductase (ER)" evidence="5">
    <location>
        <begin position="10"/>
        <end position="312"/>
    </location>
</feature>
<dbReference type="GO" id="GO:0008270">
    <property type="term" value="F:zinc ion binding"/>
    <property type="evidence" value="ECO:0007669"/>
    <property type="project" value="InterPro"/>
</dbReference>
<dbReference type="InterPro" id="IPR013154">
    <property type="entry name" value="ADH-like_N"/>
</dbReference>
<dbReference type="Gene3D" id="3.40.50.720">
    <property type="entry name" value="NAD(P)-binding Rossmann-like Domain"/>
    <property type="match status" value="1"/>
</dbReference>
<comment type="similarity">
    <text evidence="4">Belongs to the zinc-containing alcohol dehydrogenase family.</text>
</comment>
<dbReference type="EMBL" id="JAFBEB010000014">
    <property type="protein sequence ID" value="MBM7591695.1"/>
    <property type="molecule type" value="Genomic_DNA"/>
</dbReference>
<keyword evidence="2 4" id="KW-0862">Zinc</keyword>
<gene>
    <name evidence="6" type="ORF">JOD01_003346</name>
</gene>
<evidence type="ECO:0000259" key="5">
    <source>
        <dbReference type="SMART" id="SM00829"/>
    </source>
</evidence>
<accession>A0A938Y1P9</accession>
<evidence type="ECO:0000256" key="1">
    <source>
        <dbReference type="ARBA" id="ARBA00022723"/>
    </source>
</evidence>
<dbReference type="RefSeq" id="WP_204519393.1">
    <property type="nucleotide sequence ID" value="NZ_BAABIN010000012.1"/>
</dbReference>
<dbReference type="InterPro" id="IPR050129">
    <property type="entry name" value="Zn_alcohol_dh"/>
</dbReference>